<keyword evidence="3" id="KW-1185">Reference proteome</keyword>
<evidence type="ECO:0000313" key="2">
    <source>
        <dbReference type="EnsemblFungi" id="EJT68270"/>
    </source>
</evidence>
<evidence type="ECO:0000313" key="1">
    <source>
        <dbReference type="EMBL" id="EJT68270.1"/>
    </source>
</evidence>
<dbReference type="EMBL" id="GL385549">
    <property type="protein sequence ID" value="EJT68270.1"/>
    <property type="molecule type" value="Genomic_DNA"/>
</dbReference>
<accession>J3PKT4</accession>
<dbReference type="VEuPathDB" id="FungiDB:GGTG_14151"/>
<evidence type="ECO:0000313" key="3">
    <source>
        <dbReference type="Proteomes" id="UP000006039"/>
    </source>
</evidence>
<reference evidence="3" key="1">
    <citation type="submission" date="2010-07" db="EMBL/GenBank/DDBJ databases">
        <title>The genome sequence of Gaeumannomyces graminis var. tritici strain R3-111a-1.</title>
        <authorList>
            <consortium name="The Broad Institute Genome Sequencing Platform"/>
            <person name="Ma L.-J."/>
            <person name="Dead R."/>
            <person name="Young S."/>
            <person name="Zeng Q."/>
            <person name="Koehrsen M."/>
            <person name="Alvarado L."/>
            <person name="Berlin A."/>
            <person name="Chapman S.B."/>
            <person name="Chen Z."/>
            <person name="Freedman E."/>
            <person name="Gellesch M."/>
            <person name="Goldberg J."/>
            <person name="Griggs A."/>
            <person name="Gujja S."/>
            <person name="Heilman E.R."/>
            <person name="Heiman D."/>
            <person name="Hepburn T."/>
            <person name="Howarth C."/>
            <person name="Jen D."/>
            <person name="Larson L."/>
            <person name="Mehta T."/>
            <person name="Neiman D."/>
            <person name="Pearson M."/>
            <person name="Roberts A."/>
            <person name="Saif S."/>
            <person name="Shea T."/>
            <person name="Shenoy N."/>
            <person name="Sisk P."/>
            <person name="Stolte C."/>
            <person name="Sykes S."/>
            <person name="Walk T."/>
            <person name="White J."/>
            <person name="Yandava C."/>
            <person name="Haas B."/>
            <person name="Nusbaum C."/>
            <person name="Birren B."/>
        </authorList>
    </citation>
    <scope>NUCLEOTIDE SEQUENCE [LARGE SCALE GENOMIC DNA]</scope>
    <source>
        <strain evidence="3">R3-111a-1</strain>
    </source>
</reference>
<dbReference type="HOGENOM" id="CLU_1503529_0_0_1"/>
<organism evidence="1">
    <name type="scientific">Gaeumannomyces tritici (strain R3-111a-1)</name>
    <name type="common">Wheat and barley take-all root rot fungus</name>
    <name type="synonym">Gaeumannomyces graminis var. tritici</name>
    <dbReference type="NCBI Taxonomy" id="644352"/>
    <lineage>
        <taxon>Eukaryota</taxon>
        <taxon>Fungi</taxon>
        <taxon>Dikarya</taxon>
        <taxon>Ascomycota</taxon>
        <taxon>Pezizomycotina</taxon>
        <taxon>Sordariomycetes</taxon>
        <taxon>Sordariomycetidae</taxon>
        <taxon>Magnaporthales</taxon>
        <taxon>Magnaporthaceae</taxon>
        <taxon>Gaeumannomyces</taxon>
    </lineage>
</organism>
<gene>
    <name evidence="2" type="primary">20354609</name>
    <name evidence="1" type="ORF">GGTG_14151</name>
</gene>
<reference evidence="1" key="2">
    <citation type="submission" date="2010-07" db="EMBL/GenBank/DDBJ databases">
        <authorList>
            <consortium name="The Broad Institute Genome Sequencing Platform"/>
            <consortium name="Broad Institute Genome Sequencing Center for Infectious Disease"/>
            <person name="Ma L.-J."/>
            <person name="Dead R."/>
            <person name="Young S."/>
            <person name="Zeng Q."/>
            <person name="Koehrsen M."/>
            <person name="Alvarado L."/>
            <person name="Berlin A."/>
            <person name="Chapman S.B."/>
            <person name="Chen Z."/>
            <person name="Freedman E."/>
            <person name="Gellesch M."/>
            <person name="Goldberg J."/>
            <person name="Griggs A."/>
            <person name="Gujja S."/>
            <person name="Heilman E.R."/>
            <person name="Heiman D."/>
            <person name="Hepburn T."/>
            <person name="Howarth C."/>
            <person name="Jen D."/>
            <person name="Larson L."/>
            <person name="Mehta T."/>
            <person name="Neiman D."/>
            <person name="Pearson M."/>
            <person name="Roberts A."/>
            <person name="Saif S."/>
            <person name="Shea T."/>
            <person name="Shenoy N."/>
            <person name="Sisk P."/>
            <person name="Stolte C."/>
            <person name="Sykes S."/>
            <person name="Walk T."/>
            <person name="White J."/>
            <person name="Yandava C."/>
            <person name="Haas B."/>
            <person name="Nusbaum C."/>
            <person name="Birren B."/>
        </authorList>
    </citation>
    <scope>NUCLEOTIDE SEQUENCE</scope>
    <source>
        <strain evidence="1">R3-111a-1</strain>
    </source>
</reference>
<dbReference type="Proteomes" id="UP000006039">
    <property type="component" value="Unassembled WGS sequence"/>
</dbReference>
<sequence>MPSTRSLRGVAEPGRTASSLLLAPYHPPIVAGQQWPYCWSPGLRILDHRHTLAFQHLLPNPFDVLGMDAAEILRIMAVPVLKHHRRAWRHYVNPPAGDTAQPPYTLVHLNQVKALFVPVQAPDPTKKRAKRKAGGGARARDGLDAFESMHDFFQGAPRTFFPELALAPAQAGILAPSGI</sequence>
<name>J3PKT4_GAET3</name>
<dbReference type="AlphaFoldDB" id="J3PKT4"/>
<reference evidence="1" key="3">
    <citation type="submission" date="2010-09" db="EMBL/GenBank/DDBJ databases">
        <title>Annotation of Gaeumannomyces graminis var. tritici R3-111a-1.</title>
        <authorList>
            <consortium name="The Broad Institute Genome Sequencing Platform"/>
            <person name="Ma L.-J."/>
            <person name="Dead R."/>
            <person name="Young S.K."/>
            <person name="Zeng Q."/>
            <person name="Gargeya S."/>
            <person name="Fitzgerald M."/>
            <person name="Haas B."/>
            <person name="Abouelleil A."/>
            <person name="Alvarado L."/>
            <person name="Arachchi H.M."/>
            <person name="Berlin A."/>
            <person name="Brown A."/>
            <person name="Chapman S.B."/>
            <person name="Chen Z."/>
            <person name="Dunbar C."/>
            <person name="Freedman E."/>
            <person name="Gearin G."/>
            <person name="Gellesch M."/>
            <person name="Goldberg J."/>
            <person name="Griggs A."/>
            <person name="Gujja S."/>
            <person name="Heiman D."/>
            <person name="Howarth C."/>
            <person name="Larson L."/>
            <person name="Lui A."/>
            <person name="MacDonald P.J.P."/>
            <person name="Mehta T."/>
            <person name="Montmayeur A."/>
            <person name="Murphy C."/>
            <person name="Neiman D."/>
            <person name="Pearson M."/>
            <person name="Priest M."/>
            <person name="Roberts A."/>
            <person name="Saif S."/>
            <person name="Shea T."/>
            <person name="Shenoy N."/>
            <person name="Sisk P."/>
            <person name="Stolte C."/>
            <person name="Sykes S."/>
            <person name="Yandava C."/>
            <person name="Wortman J."/>
            <person name="Nusbaum C."/>
            <person name="Birren B."/>
        </authorList>
    </citation>
    <scope>NUCLEOTIDE SEQUENCE</scope>
    <source>
        <strain evidence="1">R3-111a-1</strain>
    </source>
</reference>
<reference evidence="2" key="4">
    <citation type="journal article" date="2015" name="G3 (Bethesda)">
        <title>Genome sequences of three phytopathogenic species of the Magnaporthaceae family of fungi.</title>
        <authorList>
            <person name="Okagaki L.H."/>
            <person name="Nunes C.C."/>
            <person name="Sailsbery J."/>
            <person name="Clay B."/>
            <person name="Brown D."/>
            <person name="John T."/>
            <person name="Oh Y."/>
            <person name="Young N."/>
            <person name="Fitzgerald M."/>
            <person name="Haas B.J."/>
            <person name="Zeng Q."/>
            <person name="Young S."/>
            <person name="Adiconis X."/>
            <person name="Fan L."/>
            <person name="Levin J.Z."/>
            <person name="Mitchell T.K."/>
            <person name="Okubara P.A."/>
            <person name="Farman M.L."/>
            <person name="Kohn L.M."/>
            <person name="Birren B."/>
            <person name="Ma L.-J."/>
            <person name="Dean R.A."/>
        </authorList>
    </citation>
    <scope>NUCLEOTIDE SEQUENCE</scope>
    <source>
        <strain evidence="2">R3-111a-1</strain>
    </source>
</reference>
<proteinExistence type="predicted"/>
<protein>
    <submittedName>
        <fullName evidence="1 2">Uncharacterized protein</fullName>
    </submittedName>
</protein>
<reference evidence="2" key="5">
    <citation type="submission" date="2018-04" db="UniProtKB">
        <authorList>
            <consortium name="EnsemblFungi"/>
        </authorList>
    </citation>
    <scope>IDENTIFICATION</scope>
    <source>
        <strain evidence="2">R3-111a-1</strain>
    </source>
</reference>
<dbReference type="GeneID" id="20354609"/>
<dbReference type="RefSeq" id="XP_009230343.1">
    <property type="nucleotide sequence ID" value="XM_009232079.1"/>
</dbReference>
<dbReference type="EnsemblFungi" id="EJT68270">
    <property type="protein sequence ID" value="EJT68270"/>
    <property type="gene ID" value="GGTG_14151"/>
</dbReference>